<gene>
    <name evidence="1" type="ORF">Enr13x_65440</name>
</gene>
<reference evidence="1 2" key="1">
    <citation type="submission" date="2019-03" db="EMBL/GenBank/DDBJ databases">
        <title>Deep-cultivation of Planctomycetes and their phenomic and genomic characterization uncovers novel biology.</title>
        <authorList>
            <person name="Wiegand S."/>
            <person name="Jogler M."/>
            <person name="Boedeker C."/>
            <person name="Pinto D."/>
            <person name="Vollmers J."/>
            <person name="Rivas-Marin E."/>
            <person name="Kohn T."/>
            <person name="Peeters S.H."/>
            <person name="Heuer A."/>
            <person name="Rast P."/>
            <person name="Oberbeckmann S."/>
            <person name="Bunk B."/>
            <person name="Jeske O."/>
            <person name="Meyerdierks A."/>
            <person name="Storesund J.E."/>
            <person name="Kallscheuer N."/>
            <person name="Luecker S."/>
            <person name="Lage O.M."/>
            <person name="Pohl T."/>
            <person name="Merkel B.J."/>
            <person name="Hornburger P."/>
            <person name="Mueller R.-W."/>
            <person name="Bruemmer F."/>
            <person name="Labrenz M."/>
            <person name="Spormann A.M."/>
            <person name="Op den Camp H."/>
            <person name="Overmann J."/>
            <person name="Amann R."/>
            <person name="Jetten M.S.M."/>
            <person name="Mascher T."/>
            <person name="Medema M.H."/>
            <person name="Devos D.P."/>
            <person name="Kaster A.-K."/>
            <person name="Ovreas L."/>
            <person name="Rohde M."/>
            <person name="Galperin M.Y."/>
            <person name="Jogler C."/>
        </authorList>
    </citation>
    <scope>NUCLEOTIDE SEQUENCE [LARGE SCALE GENOMIC DNA]</scope>
    <source>
        <strain evidence="1 2">Enr13</strain>
    </source>
</reference>
<sequence length="102" mass="11421">MRGFSYQEYEGNTSSIIMIGEVRSQFEPWGKPNTYRSVELGLNRHPRGFGGPSSRDSVMFLMTDGSVRTIRADDQRHGRPRGASITERCQAVASSDAAFRFS</sequence>
<keyword evidence="2" id="KW-1185">Reference proteome</keyword>
<dbReference type="Proteomes" id="UP000319004">
    <property type="component" value="Chromosome"/>
</dbReference>
<dbReference type="AlphaFoldDB" id="A0A518I0J7"/>
<proteinExistence type="predicted"/>
<evidence type="ECO:0000313" key="1">
    <source>
        <dbReference type="EMBL" id="QDV46635.1"/>
    </source>
</evidence>
<name>A0A518I0J7_9BACT</name>
<protein>
    <submittedName>
        <fullName evidence="1">Uncharacterized protein</fullName>
    </submittedName>
</protein>
<accession>A0A518I0J7</accession>
<dbReference type="KEGG" id="snep:Enr13x_65440"/>
<evidence type="ECO:0000313" key="2">
    <source>
        <dbReference type="Proteomes" id="UP000319004"/>
    </source>
</evidence>
<dbReference type="EMBL" id="CP037423">
    <property type="protein sequence ID" value="QDV46635.1"/>
    <property type="molecule type" value="Genomic_DNA"/>
</dbReference>
<organism evidence="1 2">
    <name type="scientific">Stieleria neptunia</name>
    <dbReference type="NCBI Taxonomy" id="2527979"/>
    <lineage>
        <taxon>Bacteria</taxon>
        <taxon>Pseudomonadati</taxon>
        <taxon>Planctomycetota</taxon>
        <taxon>Planctomycetia</taxon>
        <taxon>Pirellulales</taxon>
        <taxon>Pirellulaceae</taxon>
        <taxon>Stieleria</taxon>
    </lineage>
</organism>